<keyword evidence="4" id="KW-1185">Reference proteome</keyword>
<dbReference type="Gene3D" id="1.25.10.10">
    <property type="entry name" value="Leucine-rich Repeat Variant"/>
    <property type="match status" value="2"/>
</dbReference>
<protein>
    <recommendedName>
        <fullName evidence="5">ARM repeat superfamily protein</fullName>
    </recommendedName>
</protein>
<dbReference type="PANTHER" id="PTHR37743">
    <property type="entry name" value="ARM REPEAT SUPERFAMILY PROTEIN"/>
    <property type="match status" value="1"/>
</dbReference>
<dbReference type="SUPFAM" id="SSF48371">
    <property type="entry name" value="ARM repeat"/>
    <property type="match status" value="1"/>
</dbReference>
<dbReference type="Proteomes" id="UP000583929">
    <property type="component" value="Unassembled WGS sequence"/>
</dbReference>
<sequence>MEEGEGFLWKSNAEEASTMVSVTLGRVINTLLTARPRKLNDAVSRLSSNPRANPSSGSLDESLWFLHKYVKDAAEKDESLDDFLIPMLENSFRSKNVKHSNGDQSMILLNWLFQDEFIFQAIARKLAKIIATKNDHFIALGWCTLVRGLVDYESATDQYSMNGIRQRHIELLKILSSCFSHILQVISKGSLLIPVLLIFGFTCFGSALKDGFELPSRLGVAAADCLLVLTEYMTKVVTVPSNRQKSSDASAPSQRVELLATDGDKKAIHSHKSLETSNKEVEHLLWDHLEEVLHLVQKLLAWSRKSRPLHAKGLEQVLKWLQDIKDRSDHLQSGFMKTGILLLSSCWKHYSKLLRLEDRKMSHQYKELLEQYLSGLQFYTKNQVSGQSEIKDGGTETRKFFLSCLCLLLGRFDRKKLEIMVAENGMRITHVILPQLHCADQDVIEGVVCILKAIIFKPHSSPGNSHTDNRETDVVLPLLINLLDEQDGTARAVVMLMAEYCLMSKDTQCLQEVLQRVASEIVEQRKNGIEVISELIRISSDKNTVLSPSSWKDIAEHLLERLEDEEISIREQASNLLPMIDPSMILPSLVRLVYSSDKRVQSCASDALLRLLKYHNKSAEVICMLLDCLGNINQGPNFQRSEGNGEGSKSEADQVFKLIPEWSRSVENWNILIGPLIDKMFAQPSNATIVRFLSYISGHLVEVADIILDHVLLLTKGQKDMDESSFSRWENRNLASDDTENVEKLLFEHLCPLLIIRMLPLSVFNDLKSSIMYGKFINQDDTDYKIFSDECVASLLFKRAFYKFEFEDVRKLAAELCGRIHPQVLIPIISSQLEHAASSRDLLKIKACLFSLCTSLVVRGKDSLSQPAMFDVRKSLERVLLWSSLDGDEVSKAQHGCIDCLALMICADLQASESLLKDFNKGKILIGEAASRNSVLAYVINQLTSFKNEPVSNPQLGGEISTFGAPVPLPFRLCMANALISACQKISDSGKKPFAKQTLPLLIRSVEAITESDIRAACIQVLFSAVYHLKSVVGPYACDLLKLSVKALKKGSEKEKMAGAKLMASLMGSDDEILESISGGLVEARSVLSSISLTDPSMELRQICSKLLACISYP</sequence>
<dbReference type="InterPro" id="IPR016024">
    <property type="entry name" value="ARM-type_fold"/>
</dbReference>
<evidence type="ECO:0000313" key="1">
    <source>
        <dbReference type="EMBL" id="KAF4363174.1"/>
    </source>
</evidence>
<reference evidence="3 4" key="1">
    <citation type="journal article" date="2020" name="bioRxiv">
        <title>Sequence and annotation of 42 cannabis genomes reveals extensive copy number variation in cannabinoid synthesis and pathogen resistance genes.</title>
        <authorList>
            <person name="Mckernan K.J."/>
            <person name="Helbert Y."/>
            <person name="Kane L.T."/>
            <person name="Ebling H."/>
            <person name="Zhang L."/>
            <person name="Liu B."/>
            <person name="Eaton Z."/>
            <person name="Mclaughlin S."/>
            <person name="Kingan S."/>
            <person name="Baybayan P."/>
            <person name="Concepcion G."/>
            <person name="Jordan M."/>
            <person name="Riva A."/>
            <person name="Barbazuk W."/>
            <person name="Harkins T."/>
        </authorList>
    </citation>
    <scope>NUCLEOTIDE SEQUENCE [LARGE SCALE GENOMIC DNA]</scope>
    <source>
        <strain evidence="3 4">cv. Jamaican Lion 4</strain>
        <strain evidence="2">Father</strain>
        <strain evidence="1">Mother</strain>
        <tissue evidence="2">Leaf</tissue>
    </source>
</reference>
<name>A0A7J6HMA7_CANSA</name>
<dbReference type="Proteomes" id="UP000525078">
    <property type="component" value="Unassembled WGS sequence"/>
</dbReference>
<evidence type="ECO:0008006" key="5">
    <source>
        <dbReference type="Google" id="ProtNLM"/>
    </source>
</evidence>
<accession>A0A7J6HMA7</accession>
<evidence type="ECO:0000313" key="4">
    <source>
        <dbReference type="Proteomes" id="UP000583929"/>
    </source>
</evidence>
<dbReference type="EMBL" id="JAATIQ010000037">
    <property type="protein sequence ID" value="KAF4396121.1"/>
    <property type="molecule type" value="Genomic_DNA"/>
</dbReference>
<comment type="caution">
    <text evidence="2">The sequence shown here is derived from an EMBL/GenBank/DDBJ whole genome shotgun (WGS) entry which is preliminary data.</text>
</comment>
<dbReference type="PANTHER" id="PTHR37743:SF1">
    <property type="entry name" value="ARM REPEAT SUPERFAMILY PROTEIN"/>
    <property type="match status" value="1"/>
</dbReference>
<evidence type="ECO:0000313" key="3">
    <source>
        <dbReference type="Proteomes" id="UP000525078"/>
    </source>
</evidence>
<proteinExistence type="predicted"/>
<evidence type="ECO:0000313" key="2">
    <source>
        <dbReference type="EMBL" id="KAF4396121.1"/>
    </source>
</evidence>
<dbReference type="EMBL" id="JAATIP010000177">
    <property type="protein sequence ID" value="KAF4363174.1"/>
    <property type="molecule type" value="Genomic_DNA"/>
</dbReference>
<organism evidence="2 4">
    <name type="scientific">Cannabis sativa</name>
    <name type="common">Hemp</name>
    <name type="synonym">Marijuana</name>
    <dbReference type="NCBI Taxonomy" id="3483"/>
    <lineage>
        <taxon>Eukaryota</taxon>
        <taxon>Viridiplantae</taxon>
        <taxon>Streptophyta</taxon>
        <taxon>Embryophyta</taxon>
        <taxon>Tracheophyta</taxon>
        <taxon>Spermatophyta</taxon>
        <taxon>Magnoliopsida</taxon>
        <taxon>eudicotyledons</taxon>
        <taxon>Gunneridae</taxon>
        <taxon>Pentapetalae</taxon>
        <taxon>rosids</taxon>
        <taxon>fabids</taxon>
        <taxon>Rosales</taxon>
        <taxon>Cannabaceae</taxon>
        <taxon>Cannabis</taxon>
    </lineage>
</organism>
<dbReference type="AlphaFoldDB" id="A0A7J6HMA7"/>
<dbReference type="InterPro" id="IPR011989">
    <property type="entry name" value="ARM-like"/>
</dbReference>
<gene>
    <name evidence="1" type="ORF">F8388_020744</name>
    <name evidence="2" type="ORF">G4B88_020758</name>
</gene>